<evidence type="ECO:0000313" key="3">
    <source>
        <dbReference type="Proteomes" id="UP000175835"/>
    </source>
</evidence>
<organism evidence="2 3">
    <name type="scientific">Bacillus mycoides</name>
    <dbReference type="NCBI Taxonomy" id="1405"/>
    <lineage>
        <taxon>Bacteria</taxon>
        <taxon>Bacillati</taxon>
        <taxon>Bacillota</taxon>
        <taxon>Bacilli</taxon>
        <taxon>Bacillales</taxon>
        <taxon>Bacillaceae</taxon>
        <taxon>Bacillus</taxon>
        <taxon>Bacillus cereus group</taxon>
    </lineage>
</organism>
<dbReference type="InterPro" id="IPR002575">
    <property type="entry name" value="Aminoglycoside_PTrfase"/>
</dbReference>
<proteinExistence type="predicted"/>
<dbReference type="RefSeq" id="WP_070146750.1">
    <property type="nucleotide sequence ID" value="NZ_LXLX01000040.1"/>
</dbReference>
<protein>
    <submittedName>
        <fullName evidence="2">Aminoglycoside phosphotransferase</fullName>
    </submittedName>
</protein>
<comment type="caution">
    <text evidence="2">The sequence shown here is derived from an EMBL/GenBank/DDBJ whole genome shotgun (WGS) entry which is preliminary data.</text>
</comment>
<gene>
    <name evidence="2" type="ORF">BWGOE11_33750</name>
</gene>
<dbReference type="AlphaFoldDB" id="A0A1E8BLC0"/>
<dbReference type="Proteomes" id="UP000175835">
    <property type="component" value="Unassembled WGS sequence"/>
</dbReference>
<evidence type="ECO:0000313" key="2">
    <source>
        <dbReference type="EMBL" id="OFD90654.1"/>
    </source>
</evidence>
<evidence type="ECO:0000259" key="1">
    <source>
        <dbReference type="Pfam" id="PF01636"/>
    </source>
</evidence>
<dbReference type="SUPFAM" id="SSF56112">
    <property type="entry name" value="Protein kinase-like (PK-like)"/>
    <property type="match status" value="1"/>
</dbReference>
<dbReference type="PATRIC" id="fig|86662.28.peg.3473"/>
<dbReference type="EMBL" id="LXLX01000040">
    <property type="protein sequence ID" value="OFD90654.1"/>
    <property type="molecule type" value="Genomic_DNA"/>
</dbReference>
<dbReference type="Pfam" id="PF01636">
    <property type="entry name" value="APH"/>
    <property type="match status" value="1"/>
</dbReference>
<feature type="domain" description="Aminoglycoside phosphotransferase" evidence="1">
    <location>
        <begin position="24"/>
        <end position="220"/>
    </location>
</feature>
<reference evidence="2 3" key="1">
    <citation type="submission" date="2016-05" db="EMBL/GenBank/DDBJ databases">
        <title>Bacillus thuringiensis and Bacillus weihenstephanensis as novel biocontrol agents of wilt causing Verticillium species.</title>
        <authorList>
            <person name="Hollensteiner J."/>
            <person name="Wemheuer F."/>
            <person name="Harting R."/>
            <person name="Kolarzyk A."/>
            <person name="Diaz-Valerio S."/>
            <person name="Poehlein A."/>
            <person name="Brzuszkiewicz E."/>
            <person name="Nesemann K."/>
            <person name="Braus-Stromeyer S."/>
            <person name="Braus G."/>
            <person name="Daniel R."/>
            <person name="Liesegang H."/>
        </authorList>
    </citation>
    <scope>NUCLEOTIDE SEQUENCE [LARGE SCALE GENOMIC DNA]</scope>
    <source>
        <strain evidence="2 3">GOE11</strain>
    </source>
</reference>
<dbReference type="InterPro" id="IPR011009">
    <property type="entry name" value="Kinase-like_dom_sf"/>
</dbReference>
<accession>A0A1E8BLC0</accession>
<dbReference type="Gene3D" id="3.90.1200.10">
    <property type="match status" value="1"/>
</dbReference>
<name>A0A1E8BLC0_BACMY</name>
<sequence length="288" mass="33493">MDISVIAKQLVNEKVISHYPNSMKVLSGGTTSTVYLLDGRYVVKLNKSEVVREEADFLSFYDGNTLFSTLLFKDPLNRYIVYSFLDGATSCELGYKRSTLCTLVKEVINTYEIVPEVDRWGWKDSPVQSWAEFLLTNVMKVREKLRQYISDEEHQLVLTLVNSPKRSTGMDRPFLIHGDLGFHNLIFRDNKLYGVIDPLPVLGDPIYDLIYAFCSTPEDLTKEVIGYAIKPCIFHKKERDLYEEIVIGLYLRIDTCIRHHPKDLEDYLVAWRYWMNEIMFDSENKTTL</sequence>